<proteinExistence type="predicted"/>
<evidence type="ECO:0000313" key="2">
    <source>
        <dbReference type="Proteomes" id="UP001497623"/>
    </source>
</evidence>
<name>A0AAV2RHF9_MEGNR</name>
<dbReference type="AlphaFoldDB" id="A0AAV2RHF9"/>
<comment type="caution">
    <text evidence="1">The sequence shown here is derived from an EMBL/GenBank/DDBJ whole genome shotgun (WGS) entry which is preliminary data.</text>
</comment>
<reference evidence="1 2" key="1">
    <citation type="submission" date="2024-05" db="EMBL/GenBank/DDBJ databases">
        <authorList>
            <person name="Wallberg A."/>
        </authorList>
    </citation>
    <scope>NUCLEOTIDE SEQUENCE [LARGE SCALE GENOMIC DNA]</scope>
</reference>
<evidence type="ECO:0000313" key="1">
    <source>
        <dbReference type="EMBL" id="CAL4123680.1"/>
    </source>
</evidence>
<accession>A0AAV2RHF9</accession>
<organism evidence="1 2">
    <name type="scientific">Meganyctiphanes norvegica</name>
    <name type="common">Northern krill</name>
    <name type="synonym">Thysanopoda norvegica</name>
    <dbReference type="NCBI Taxonomy" id="48144"/>
    <lineage>
        <taxon>Eukaryota</taxon>
        <taxon>Metazoa</taxon>
        <taxon>Ecdysozoa</taxon>
        <taxon>Arthropoda</taxon>
        <taxon>Crustacea</taxon>
        <taxon>Multicrustacea</taxon>
        <taxon>Malacostraca</taxon>
        <taxon>Eumalacostraca</taxon>
        <taxon>Eucarida</taxon>
        <taxon>Euphausiacea</taxon>
        <taxon>Euphausiidae</taxon>
        <taxon>Meganyctiphanes</taxon>
    </lineage>
</organism>
<dbReference type="Proteomes" id="UP001497623">
    <property type="component" value="Unassembled WGS sequence"/>
</dbReference>
<dbReference type="EMBL" id="CAXKWB010021811">
    <property type="protein sequence ID" value="CAL4123680.1"/>
    <property type="molecule type" value="Genomic_DNA"/>
</dbReference>
<protein>
    <submittedName>
        <fullName evidence="1">Uncharacterized protein</fullName>
    </submittedName>
</protein>
<sequence length="99" mass="11647">MRGIFRPTVNLSGIKCRELSCLVRQQMDVNFMQNRAYFFVRFKDTRWRSTLVLSTFSWCLLECHLLVDQLCQAYIMRGVDNTADALQLFGTIGQLRNYI</sequence>
<gene>
    <name evidence="1" type="ORF">MNOR_LOCUS24101</name>
</gene>
<keyword evidence="2" id="KW-1185">Reference proteome</keyword>